<dbReference type="SMART" id="SM00577">
    <property type="entry name" value="CPDc"/>
    <property type="match status" value="1"/>
</dbReference>
<evidence type="ECO:0000256" key="1">
    <source>
        <dbReference type="SAM" id="MobiDB-lite"/>
    </source>
</evidence>
<feature type="region of interest" description="Disordered" evidence="1">
    <location>
        <begin position="17"/>
        <end position="51"/>
    </location>
</feature>
<dbReference type="NCBIfam" id="TIGR02251">
    <property type="entry name" value="HIF-SF_euk"/>
    <property type="match status" value="1"/>
</dbReference>
<dbReference type="Gene3D" id="3.40.50.1000">
    <property type="entry name" value="HAD superfamily/HAD-like"/>
    <property type="match status" value="1"/>
</dbReference>
<dbReference type="PROSITE" id="PS50969">
    <property type="entry name" value="FCP1"/>
    <property type="match status" value="1"/>
</dbReference>
<name>A0ABR4N5K3_9FUNG</name>
<dbReference type="PANTHER" id="PTHR12210">
    <property type="entry name" value="DULLARD PROTEIN PHOSPHATASE"/>
    <property type="match status" value="1"/>
</dbReference>
<evidence type="ECO:0000313" key="3">
    <source>
        <dbReference type="EMBL" id="KAL2914811.1"/>
    </source>
</evidence>
<organism evidence="3 4">
    <name type="scientific">Polyrhizophydium stewartii</name>
    <dbReference type="NCBI Taxonomy" id="2732419"/>
    <lineage>
        <taxon>Eukaryota</taxon>
        <taxon>Fungi</taxon>
        <taxon>Fungi incertae sedis</taxon>
        <taxon>Chytridiomycota</taxon>
        <taxon>Chytridiomycota incertae sedis</taxon>
        <taxon>Chytridiomycetes</taxon>
        <taxon>Rhizophydiales</taxon>
        <taxon>Rhizophydiales incertae sedis</taxon>
        <taxon>Polyrhizophydium</taxon>
    </lineage>
</organism>
<dbReference type="Proteomes" id="UP001527925">
    <property type="component" value="Unassembled WGS sequence"/>
</dbReference>
<accession>A0ABR4N5K3</accession>
<dbReference type="InterPro" id="IPR011948">
    <property type="entry name" value="Dullard_phosphatase"/>
</dbReference>
<evidence type="ECO:0000313" key="4">
    <source>
        <dbReference type="Proteomes" id="UP001527925"/>
    </source>
</evidence>
<dbReference type="InterPro" id="IPR036412">
    <property type="entry name" value="HAD-like_sf"/>
</dbReference>
<reference evidence="3 4" key="1">
    <citation type="submission" date="2023-09" db="EMBL/GenBank/DDBJ databases">
        <title>Pangenome analysis of Batrachochytrium dendrobatidis and related Chytrids.</title>
        <authorList>
            <person name="Yacoub M.N."/>
            <person name="Stajich J.E."/>
            <person name="James T.Y."/>
        </authorList>
    </citation>
    <scope>NUCLEOTIDE SEQUENCE [LARGE SCALE GENOMIC DNA]</scope>
    <source>
        <strain evidence="3 4">JEL0888</strain>
    </source>
</reference>
<protein>
    <recommendedName>
        <fullName evidence="2">FCP1 homology domain-containing protein</fullName>
    </recommendedName>
</protein>
<dbReference type="EMBL" id="JADGIZ020000030">
    <property type="protein sequence ID" value="KAL2914811.1"/>
    <property type="molecule type" value="Genomic_DNA"/>
</dbReference>
<feature type="domain" description="FCP1 homology" evidence="2">
    <location>
        <begin position="62"/>
        <end position="220"/>
    </location>
</feature>
<feature type="compositionally biased region" description="Low complexity" evidence="1">
    <location>
        <begin position="31"/>
        <end position="41"/>
    </location>
</feature>
<dbReference type="InterPro" id="IPR004274">
    <property type="entry name" value="FCP1_dom"/>
</dbReference>
<proteinExistence type="predicted"/>
<dbReference type="InterPro" id="IPR023214">
    <property type="entry name" value="HAD_sf"/>
</dbReference>
<dbReference type="CDD" id="cd07521">
    <property type="entry name" value="HAD_FCP1-like"/>
    <property type="match status" value="1"/>
</dbReference>
<sequence length="236" mass="26460">MSSSAVKSSIEAAKRRVAKLEVGSEPASDEQQQTQPQNTPAPKTPAPSQESRKWLLKPLAPEDVGRKCLVLDLDETLLHSSFKPVAKADFIIPVEIDKTIHNVYVLKRPGVDTFLQRLGPQFEVVVFTASLAKYADPVLDMLDKHRVVKHRLFREACIHHKGNYVKDLSLLGRDLKDVIIIDNSPSCYMFHPANAIPISTWFDDPNDTELLDLIPFLEDLKLVDNVTVVLDNSLDD</sequence>
<gene>
    <name evidence="3" type="ORF">HK105_205743</name>
</gene>
<dbReference type="InterPro" id="IPR050365">
    <property type="entry name" value="TIM50"/>
</dbReference>
<keyword evidence="4" id="KW-1185">Reference proteome</keyword>
<dbReference type="SUPFAM" id="SSF56784">
    <property type="entry name" value="HAD-like"/>
    <property type="match status" value="1"/>
</dbReference>
<evidence type="ECO:0000259" key="2">
    <source>
        <dbReference type="PROSITE" id="PS50969"/>
    </source>
</evidence>
<comment type="caution">
    <text evidence="3">The sequence shown here is derived from an EMBL/GenBank/DDBJ whole genome shotgun (WGS) entry which is preliminary data.</text>
</comment>
<dbReference type="Pfam" id="PF03031">
    <property type="entry name" value="NIF"/>
    <property type="match status" value="1"/>
</dbReference>